<evidence type="ECO:0000256" key="4">
    <source>
        <dbReference type="ARBA" id="ARBA00047761"/>
    </source>
</evidence>
<evidence type="ECO:0000256" key="1">
    <source>
        <dbReference type="ARBA" id="ARBA00008601"/>
    </source>
</evidence>
<keyword evidence="8" id="KW-1185">Reference proteome</keyword>
<name>A0AAU9J787_9CILI</name>
<comment type="catalytic activity">
    <reaction evidence="4">
        <text>O-phospho-L-seryl-[protein] + H2O = L-seryl-[protein] + phosphate</text>
        <dbReference type="Rhea" id="RHEA:20629"/>
        <dbReference type="Rhea" id="RHEA-COMP:9863"/>
        <dbReference type="Rhea" id="RHEA-COMP:11604"/>
        <dbReference type="ChEBI" id="CHEBI:15377"/>
        <dbReference type="ChEBI" id="CHEBI:29999"/>
        <dbReference type="ChEBI" id="CHEBI:43474"/>
        <dbReference type="ChEBI" id="CHEBI:83421"/>
        <dbReference type="EC" id="3.1.3.16"/>
    </reaction>
</comment>
<dbReference type="Pfam" id="PF00782">
    <property type="entry name" value="DSPc"/>
    <property type="match status" value="1"/>
</dbReference>
<comment type="catalytic activity">
    <reaction evidence="5">
        <text>O-phospho-L-threonyl-[protein] + H2O = L-threonyl-[protein] + phosphate</text>
        <dbReference type="Rhea" id="RHEA:47004"/>
        <dbReference type="Rhea" id="RHEA-COMP:11060"/>
        <dbReference type="Rhea" id="RHEA-COMP:11605"/>
        <dbReference type="ChEBI" id="CHEBI:15377"/>
        <dbReference type="ChEBI" id="CHEBI:30013"/>
        <dbReference type="ChEBI" id="CHEBI:43474"/>
        <dbReference type="ChEBI" id="CHEBI:61977"/>
        <dbReference type="EC" id="3.1.3.16"/>
    </reaction>
</comment>
<organism evidence="7 8">
    <name type="scientific">Blepharisma stoltei</name>
    <dbReference type="NCBI Taxonomy" id="1481888"/>
    <lineage>
        <taxon>Eukaryota</taxon>
        <taxon>Sar</taxon>
        <taxon>Alveolata</taxon>
        <taxon>Ciliophora</taxon>
        <taxon>Postciliodesmatophora</taxon>
        <taxon>Heterotrichea</taxon>
        <taxon>Heterotrichida</taxon>
        <taxon>Blepharismidae</taxon>
        <taxon>Blepharisma</taxon>
    </lineage>
</organism>
<accession>A0AAU9J787</accession>
<comment type="similarity">
    <text evidence="1">Belongs to the protein-tyrosine phosphatase family. Non-receptor class dual specificity subfamily.</text>
</comment>
<feature type="domain" description="Dual specificity phosphatase catalytic" evidence="6">
    <location>
        <begin position="8"/>
        <end position="87"/>
    </location>
</feature>
<proteinExistence type="inferred from homology"/>
<reference evidence="7" key="1">
    <citation type="submission" date="2021-09" db="EMBL/GenBank/DDBJ databases">
        <authorList>
            <consortium name="AG Swart"/>
            <person name="Singh M."/>
            <person name="Singh A."/>
            <person name="Seah K."/>
            <person name="Emmerich C."/>
        </authorList>
    </citation>
    <scope>NUCLEOTIDE SEQUENCE</scope>
    <source>
        <strain evidence="7">ATCC30299</strain>
    </source>
</reference>
<gene>
    <name evidence="7" type="ORF">BSTOLATCC_MIC27759</name>
</gene>
<sequence>MDEITTNIFLGNILAATNENMLKEVGIKNILRVLDNEKVDLLSGFYYFYLKVKDKETEDIAKHFDKAIEFIDFSVNRNEKILVHCYAEGSIQPDLPP</sequence>
<dbReference type="CDD" id="cd14498">
    <property type="entry name" value="DSP"/>
    <property type="match status" value="1"/>
</dbReference>
<protein>
    <recommendedName>
        <fullName evidence="6">Dual specificity phosphatase catalytic domain-containing protein</fullName>
    </recommendedName>
</protein>
<keyword evidence="3" id="KW-0904">Protein phosphatase</keyword>
<evidence type="ECO:0000256" key="2">
    <source>
        <dbReference type="ARBA" id="ARBA00022801"/>
    </source>
</evidence>
<evidence type="ECO:0000256" key="5">
    <source>
        <dbReference type="ARBA" id="ARBA00048336"/>
    </source>
</evidence>
<evidence type="ECO:0000256" key="3">
    <source>
        <dbReference type="ARBA" id="ARBA00022912"/>
    </source>
</evidence>
<comment type="caution">
    <text evidence="7">The sequence shown here is derived from an EMBL/GenBank/DDBJ whole genome shotgun (WGS) entry which is preliminary data.</text>
</comment>
<evidence type="ECO:0000259" key="6">
    <source>
        <dbReference type="Pfam" id="PF00782"/>
    </source>
</evidence>
<dbReference type="GO" id="GO:0007165">
    <property type="term" value="P:signal transduction"/>
    <property type="evidence" value="ECO:0007669"/>
    <property type="project" value="TreeGrafter"/>
</dbReference>
<evidence type="ECO:0000313" key="8">
    <source>
        <dbReference type="Proteomes" id="UP001162131"/>
    </source>
</evidence>
<evidence type="ECO:0000313" key="7">
    <source>
        <dbReference type="EMBL" id="CAG9321191.1"/>
    </source>
</evidence>
<dbReference type="Proteomes" id="UP001162131">
    <property type="component" value="Unassembled WGS sequence"/>
</dbReference>
<dbReference type="EMBL" id="CAJZBQ010000027">
    <property type="protein sequence ID" value="CAG9321191.1"/>
    <property type="molecule type" value="Genomic_DNA"/>
</dbReference>
<dbReference type="GO" id="GO:0004722">
    <property type="term" value="F:protein serine/threonine phosphatase activity"/>
    <property type="evidence" value="ECO:0007669"/>
    <property type="project" value="UniProtKB-EC"/>
</dbReference>
<dbReference type="PANTHER" id="PTHR45948">
    <property type="entry name" value="DUAL SPECIFICITY PROTEIN PHOSPHATASE DDB_G0269404-RELATED"/>
    <property type="match status" value="1"/>
</dbReference>
<dbReference type="GO" id="GO:0004725">
    <property type="term" value="F:protein tyrosine phosphatase activity"/>
    <property type="evidence" value="ECO:0007669"/>
    <property type="project" value="TreeGrafter"/>
</dbReference>
<dbReference type="InterPro" id="IPR000340">
    <property type="entry name" value="Dual-sp_phosphatase_cat-dom"/>
</dbReference>
<dbReference type="PANTHER" id="PTHR45948:SF2">
    <property type="entry name" value="DUAL SPECIFICITY PROTEIN PHOSPHATASE"/>
    <property type="match status" value="1"/>
</dbReference>
<dbReference type="InterPro" id="IPR029021">
    <property type="entry name" value="Prot-tyrosine_phosphatase-like"/>
</dbReference>
<dbReference type="GO" id="GO:0005829">
    <property type="term" value="C:cytosol"/>
    <property type="evidence" value="ECO:0007669"/>
    <property type="project" value="TreeGrafter"/>
</dbReference>
<keyword evidence="2" id="KW-0378">Hydrolase</keyword>
<dbReference type="Gene3D" id="3.90.190.10">
    <property type="entry name" value="Protein tyrosine phosphatase superfamily"/>
    <property type="match status" value="1"/>
</dbReference>
<dbReference type="AlphaFoldDB" id="A0AAU9J787"/>
<dbReference type="SUPFAM" id="SSF52799">
    <property type="entry name" value="(Phosphotyrosine protein) phosphatases II"/>
    <property type="match status" value="1"/>
</dbReference>